<gene>
    <name evidence="1" type="ORF">LCGC14_2165790</name>
</gene>
<proteinExistence type="predicted"/>
<dbReference type="AlphaFoldDB" id="A0A0F9DRK1"/>
<name>A0A0F9DRK1_9ZZZZ</name>
<comment type="caution">
    <text evidence="1">The sequence shown here is derived from an EMBL/GenBank/DDBJ whole genome shotgun (WGS) entry which is preliminary data.</text>
</comment>
<accession>A0A0F9DRK1</accession>
<evidence type="ECO:0000313" key="1">
    <source>
        <dbReference type="EMBL" id="KKL64359.1"/>
    </source>
</evidence>
<sequence length="140" mass="16291">MSEDRTENIQGESHPILVDPRYMVCLRDEVNRLRVSHNTMTVDCQTQGCREKLNHELMDKQDATIATLRREAKRLWGILNPHGGMFSGESGSPEADWYEETIFNEERLYKSLGKEDARTVLYIWDRYRKAVEALATAQEE</sequence>
<protein>
    <submittedName>
        <fullName evidence="1">Uncharacterized protein</fullName>
    </submittedName>
</protein>
<reference evidence="1" key="1">
    <citation type="journal article" date="2015" name="Nature">
        <title>Complex archaea that bridge the gap between prokaryotes and eukaryotes.</title>
        <authorList>
            <person name="Spang A."/>
            <person name="Saw J.H."/>
            <person name="Jorgensen S.L."/>
            <person name="Zaremba-Niedzwiedzka K."/>
            <person name="Martijn J."/>
            <person name="Lind A.E."/>
            <person name="van Eijk R."/>
            <person name="Schleper C."/>
            <person name="Guy L."/>
            <person name="Ettema T.J."/>
        </authorList>
    </citation>
    <scope>NUCLEOTIDE SEQUENCE</scope>
</reference>
<dbReference type="EMBL" id="LAZR01027868">
    <property type="protein sequence ID" value="KKL64359.1"/>
    <property type="molecule type" value="Genomic_DNA"/>
</dbReference>
<organism evidence="1">
    <name type="scientific">marine sediment metagenome</name>
    <dbReference type="NCBI Taxonomy" id="412755"/>
    <lineage>
        <taxon>unclassified sequences</taxon>
        <taxon>metagenomes</taxon>
        <taxon>ecological metagenomes</taxon>
    </lineage>
</organism>